<keyword evidence="6" id="KW-0288">FMN</keyword>
<evidence type="ECO:0000256" key="1">
    <source>
        <dbReference type="ARBA" id="ARBA00001917"/>
    </source>
</evidence>
<keyword evidence="13" id="KW-0003">3Fe-4S</keyword>
<keyword evidence="18" id="KW-1185">Reference proteome</keyword>
<dbReference type="EMBL" id="CP089291">
    <property type="protein sequence ID" value="UOF88663.1"/>
    <property type="molecule type" value="Genomic_DNA"/>
</dbReference>
<evidence type="ECO:0000256" key="3">
    <source>
        <dbReference type="ARBA" id="ARBA00009716"/>
    </source>
</evidence>
<dbReference type="GO" id="GO:0004355">
    <property type="term" value="F:glutamate synthase (NADPH) activity"/>
    <property type="evidence" value="ECO:0007669"/>
    <property type="project" value="UniProtKB-EC"/>
</dbReference>
<keyword evidence="12" id="KW-0314">Glutamate biosynthesis</keyword>
<keyword evidence="11" id="KW-0411">Iron-sulfur</keyword>
<dbReference type="RefSeq" id="WP_347435340.1">
    <property type="nucleotide sequence ID" value="NZ_CP089291.1"/>
</dbReference>
<keyword evidence="5" id="KW-0285">Flavoprotein</keyword>
<keyword evidence="10" id="KW-0408">Iron</keyword>
<keyword evidence="7" id="KW-0479">Metal-binding</keyword>
<dbReference type="InterPro" id="IPR006982">
    <property type="entry name" value="Glu_synth_centr_N"/>
</dbReference>
<dbReference type="PANTHER" id="PTHR11938">
    <property type="entry name" value="FAD NADPH DEHYDROGENASE/OXIDOREDUCTASE"/>
    <property type="match status" value="1"/>
</dbReference>
<evidence type="ECO:0000256" key="6">
    <source>
        <dbReference type="ARBA" id="ARBA00022643"/>
    </source>
</evidence>
<dbReference type="Gene3D" id="2.160.20.60">
    <property type="entry name" value="Glutamate synthase, alpha subunit, C-terminal domain"/>
    <property type="match status" value="1"/>
</dbReference>
<dbReference type="Pfam" id="PF04898">
    <property type="entry name" value="Glu_syn_central"/>
    <property type="match status" value="1"/>
</dbReference>
<dbReference type="SUPFAM" id="SSF56235">
    <property type="entry name" value="N-terminal nucleophile aminohydrolases (Ntn hydrolases)"/>
    <property type="match status" value="1"/>
</dbReference>
<evidence type="ECO:0000256" key="15">
    <source>
        <dbReference type="SAM" id="MobiDB-lite"/>
    </source>
</evidence>
<dbReference type="PANTHER" id="PTHR11938:SF133">
    <property type="entry name" value="GLUTAMATE SYNTHASE (NADH)"/>
    <property type="match status" value="1"/>
</dbReference>
<dbReference type="InterPro" id="IPR002489">
    <property type="entry name" value="Glu_synth_asu_C"/>
</dbReference>
<dbReference type="InterPro" id="IPR036485">
    <property type="entry name" value="Glu_synth_asu_C_sf"/>
</dbReference>
<keyword evidence="4" id="KW-0028">Amino-acid biosynthesis</keyword>
<evidence type="ECO:0000256" key="12">
    <source>
        <dbReference type="ARBA" id="ARBA00023164"/>
    </source>
</evidence>
<dbReference type="InterPro" id="IPR029055">
    <property type="entry name" value="Ntn_hydrolases_N"/>
</dbReference>
<evidence type="ECO:0000313" key="18">
    <source>
        <dbReference type="Proteomes" id="UP000830167"/>
    </source>
</evidence>
<gene>
    <name evidence="17" type="primary">gltB</name>
    <name evidence="17" type="ORF">LSG31_11940</name>
</gene>
<dbReference type="CDD" id="cd00982">
    <property type="entry name" value="gltB_C"/>
    <property type="match status" value="1"/>
</dbReference>
<evidence type="ECO:0000256" key="13">
    <source>
        <dbReference type="ARBA" id="ARBA00023291"/>
    </source>
</evidence>
<evidence type="ECO:0000313" key="17">
    <source>
        <dbReference type="EMBL" id="UOF88663.1"/>
    </source>
</evidence>
<accession>A0ABY4CDQ0</accession>
<reference evidence="17" key="1">
    <citation type="submission" date="2021-12" db="EMBL/GenBank/DDBJ databases">
        <title>Alicyclobacillaceae gen. nov., sp. nov., isolated from chalcocite enrichment system.</title>
        <authorList>
            <person name="Jiang Z."/>
        </authorList>
    </citation>
    <scope>NUCLEOTIDE SEQUENCE</scope>
    <source>
        <strain evidence="17">MYW30-H2</strain>
    </source>
</reference>
<dbReference type="NCBIfam" id="NF008730">
    <property type="entry name" value="PRK11750.1"/>
    <property type="match status" value="1"/>
</dbReference>
<evidence type="ECO:0000256" key="14">
    <source>
        <dbReference type="ARBA" id="ARBA00029440"/>
    </source>
</evidence>
<organism evidence="17 18">
    <name type="scientific">Fodinisporobacter ferrooxydans</name>
    <dbReference type="NCBI Taxonomy" id="2901836"/>
    <lineage>
        <taxon>Bacteria</taxon>
        <taxon>Bacillati</taxon>
        <taxon>Bacillota</taxon>
        <taxon>Bacilli</taxon>
        <taxon>Bacillales</taxon>
        <taxon>Alicyclobacillaceae</taxon>
        <taxon>Fodinisporobacter</taxon>
    </lineage>
</organism>
<sequence>MRMNGLPEKQGLYNPLHEHDACGIGFIANLKGIASHEMVQNGLTMLIRLEHRGAQGSDPETGDGAGIMTQIPHDFFRKALAKEKIDLPVQGKYGVGMLFLPLDPMQRANAEKQLESIIAAEGQQLLGWRTVPLDDSKIGKTAKESKPCIRQVFIGASEGTKDAMAFERKLYIIRKQFEIMAHKGVYVCSMSSRTIVYKGLLTPNQLTDFYRDLQDQAYTSAFSIVHSRFSTNTFPSWERAHPNRYLIHNGEINTLQGNINWMQAREQMFQSEVFGADIQKVLPIIDMEGSDSAVLDNCFEFFYLAGRSLPHVAMMMIPEPWDQDAQMSDPKKAFYEYHSCLMEPWDGPTAISFTDGKQIGAILDRNGLRPARYYVTNDDTIIFASEVGVLDVPEETIIRKGRLSPGRMLLVDLEEGRIIADEEIKEQVAKQYPYREWLDQSLLSIADLPAAKATADLDDKTIFQLQKAFGYTQEELQKNLAPMVSEHKDPISSMGIDTPLAVLSDRSQLLYNYFKQSFAQVTNPPIDAIREECVVSTMTTLGAEGNLLATDPNSCRKIRLEQPILADEEFAKLVQNPYPEFKVKTLSILFPVADGEQQLEKALHAVFAQADKAIAEGHTLLVLSDRGINQDLAAIPALLVVSGLHHHLVASGTRTKVSMIVESGEPRDVHQFSMLIGYGADAIYPYLALATLKELIHGNVLQGVTHSEAVQAFISTATKGVVKVMSKMGISTIQSYRGAQIFEAIGISTTVIDRYFTRTSSQISGIDLATIAKESLIRHEQAYHSESAKDQLDVGTELQWRRNGEHHAFNPTTVHTLQRACRQEDYEQFKTYTKMANEEQLAFLRNLFDFRTDRTPVPIDEVESVESICQRFKTGAMSYGALSQEAHEALAIAMNRLGGKSNSGEGGEDAKRFVPDANGDSRRSGIKQVASGRFGVSSYYLVNADELQIKMAQGAKPGEGGQLPGNKVYPWIAEVRGSTPGVGLISPPPHHDIYSIEDLAQLIYDLKNSNPSARISVKLVSKAGVGTIAAGVAKGLADVIVISGHEGGTGASPRTSIKHAGMPWELGLAETHQTLLLNQLRDRVVLETDGKLMTGRDVIMAALLGAEEFGFATAPLVAMGCVMARVCHLDTCPAGVATQNPELRKKFKGEPEHVVTFMRFIAQEVREIMAELGFRTVEEMVGRSDVLIVSERVKTHWKAKYLDLSTLLHQPDVAAEVGRYHQHKQDHKLEETLDRREILKRCQPALDGKTPVEVNLPIKNSDRVAGTILGSEVSKRFGADGLPEDTIRLNFKGSAGQSFGAFVPKGITLTLEGDANDYVGKGFSGGKMIVYPPANATFVPEENTSIGNVAFYGATAGEAYIRGRAGERFCVRNSGIHAVVEGIGDHGCEYMTGGRVVILGQVGKNFAAGMSGGIAYVLADDADAFAERCNLEMVLLETLQDPTEIAEVKHMIEKHVQYTGSQYAQDLLDQWQQTVKTLVKVMPKEYKKMLESIRQLEQTGISREEAIFVSFEQNHKKHSSKKTVKKELEPVFN</sequence>
<keyword evidence="9 17" id="KW-0560">Oxidoreductase</keyword>
<dbReference type="Pfam" id="PF01493">
    <property type="entry name" value="GXGXG"/>
    <property type="match status" value="1"/>
</dbReference>
<dbReference type="SUPFAM" id="SSF69336">
    <property type="entry name" value="Alpha subunit of glutamate synthase, C-terminal domain"/>
    <property type="match status" value="1"/>
</dbReference>
<dbReference type="CDD" id="cd00713">
    <property type="entry name" value="GltS"/>
    <property type="match status" value="1"/>
</dbReference>
<keyword evidence="8" id="KW-0315">Glutamine amidotransferase</keyword>
<evidence type="ECO:0000256" key="8">
    <source>
        <dbReference type="ARBA" id="ARBA00022962"/>
    </source>
</evidence>
<dbReference type="SUPFAM" id="SSF51395">
    <property type="entry name" value="FMN-linked oxidoreductases"/>
    <property type="match status" value="1"/>
</dbReference>
<feature type="region of interest" description="Disordered" evidence="15">
    <location>
        <begin position="901"/>
        <end position="925"/>
    </location>
</feature>
<dbReference type="InterPro" id="IPR017932">
    <property type="entry name" value="GATase_2_dom"/>
</dbReference>
<dbReference type="Pfam" id="PF01645">
    <property type="entry name" value="Glu_synthase"/>
    <property type="match status" value="1"/>
</dbReference>
<proteinExistence type="inferred from homology"/>
<comment type="cofactor">
    <cofactor evidence="2">
        <name>[3Fe-4S] cluster</name>
        <dbReference type="ChEBI" id="CHEBI:21137"/>
    </cofactor>
</comment>
<evidence type="ECO:0000256" key="4">
    <source>
        <dbReference type="ARBA" id="ARBA00022605"/>
    </source>
</evidence>
<evidence type="ECO:0000256" key="11">
    <source>
        <dbReference type="ARBA" id="ARBA00023014"/>
    </source>
</evidence>
<name>A0ABY4CDQ0_9BACL</name>
<comment type="pathway">
    <text evidence="14">Amino-acid biosynthesis.</text>
</comment>
<dbReference type="InterPro" id="IPR002932">
    <property type="entry name" value="Glu_synthdom"/>
</dbReference>
<feature type="domain" description="Glutamine amidotransferase type-2" evidence="16">
    <location>
        <begin position="22"/>
        <end position="414"/>
    </location>
</feature>
<dbReference type="EC" id="1.4.1.13" evidence="17"/>
<evidence type="ECO:0000256" key="9">
    <source>
        <dbReference type="ARBA" id="ARBA00023002"/>
    </source>
</evidence>
<evidence type="ECO:0000256" key="2">
    <source>
        <dbReference type="ARBA" id="ARBA00001927"/>
    </source>
</evidence>
<dbReference type="Proteomes" id="UP000830167">
    <property type="component" value="Chromosome"/>
</dbReference>
<dbReference type="Pfam" id="PF00310">
    <property type="entry name" value="GATase_2"/>
    <property type="match status" value="1"/>
</dbReference>
<evidence type="ECO:0000256" key="7">
    <source>
        <dbReference type="ARBA" id="ARBA00022723"/>
    </source>
</evidence>
<protein>
    <submittedName>
        <fullName evidence="17">Glutamate synthase large subunit</fullName>
        <ecNumber evidence="17">1.4.1.13</ecNumber>
    </submittedName>
</protein>
<dbReference type="PROSITE" id="PS51278">
    <property type="entry name" value="GATASE_TYPE_2"/>
    <property type="match status" value="1"/>
</dbReference>
<feature type="compositionally biased region" description="Basic and acidic residues" evidence="15">
    <location>
        <begin position="908"/>
        <end position="923"/>
    </location>
</feature>
<dbReference type="Gene3D" id="3.20.20.70">
    <property type="entry name" value="Aldolase class I"/>
    <property type="match status" value="2"/>
</dbReference>
<evidence type="ECO:0000256" key="10">
    <source>
        <dbReference type="ARBA" id="ARBA00023004"/>
    </source>
</evidence>
<comment type="similarity">
    <text evidence="3">Belongs to the glutamate synthase family.</text>
</comment>
<evidence type="ECO:0000259" key="16">
    <source>
        <dbReference type="PROSITE" id="PS51278"/>
    </source>
</evidence>
<comment type="cofactor">
    <cofactor evidence="1">
        <name>FMN</name>
        <dbReference type="ChEBI" id="CHEBI:58210"/>
    </cofactor>
</comment>
<dbReference type="CDD" id="cd02808">
    <property type="entry name" value="GltS_FMN"/>
    <property type="match status" value="1"/>
</dbReference>
<dbReference type="InterPro" id="IPR050711">
    <property type="entry name" value="ET-N_metabolism_enzyme"/>
</dbReference>
<evidence type="ECO:0000256" key="5">
    <source>
        <dbReference type="ARBA" id="ARBA00022630"/>
    </source>
</evidence>
<dbReference type="InterPro" id="IPR013785">
    <property type="entry name" value="Aldolase_TIM"/>
</dbReference>
<dbReference type="Gene3D" id="3.60.20.10">
    <property type="entry name" value="Glutamine Phosphoribosylpyrophosphate, subunit 1, domain 1"/>
    <property type="match status" value="1"/>
</dbReference>